<organism evidence="1 2">
    <name type="scientific">Flavilitoribacter nigricans (strain ATCC 23147 / DSM 23189 / NBRC 102662 / NCIMB 1420 / SS-2)</name>
    <name type="common">Lewinella nigricans</name>
    <dbReference type="NCBI Taxonomy" id="1122177"/>
    <lineage>
        <taxon>Bacteria</taxon>
        <taxon>Pseudomonadati</taxon>
        <taxon>Bacteroidota</taxon>
        <taxon>Saprospiria</taxon>
        <taxon>Saprospirales</taxon>
        <taxon>Lewinellaceae</taxon>
        <taxon>Flavilitoribacter</taxon>
    </lineage>
</organism>
<accession>A0A2D0N713</accession>
<sequence>MEGKKLALISIPAPSFPLRIRVIQDPDHSLHEMANSMAMAISMIQHRAKRPSMDQAVAIFLPL</sequence>
<reference evidence="1 2" key="1">
    <citation type="submission" date="2017-10" db="EMBL/GenBank/DDBJ databases">
        <title>The draft genome sequence of Lewinella nigricans NBRC 102662.</title>
        <authorList>
            <person name="Wang K."/>
        </authorList>
    </citation>
    <scope>NUCLEOTIDE SEQUENCE [LARGE SCALE GENOMIC DNA]</scope>
    <source>
        <strain evidence="1 2">NBRC 102662</strain>
    </source>
</reference>
<evidence type="ECO:0000313" key="2">
    <source>
        <dbReference type="Proteomes" id="UP000223913"/>
    </source>
</evidence>
<keyword evidence="2" id="KW-1185">Reference proteome</keyword>
<name>A0A2D0N713_FLAN2</name>
<evidence type="ECO:0000313" key="1">
    <source>
        <dbReference type="EMBL" id="PHN03919.1"/>
    </source>
</evidence>
<comment type="caution">
    <text evidence="1">The sequence shown here is derived from an EMBL/GenBank/DDBJ whole genome shotgun (WGS) entry which is preliminary data.</text>
</comment>
<dbReference type="EMBL" id="PDUD01000028">
    <property type="protein sequence ID" value="PHN03919.1"/>
    <property type="molecule type" value="Genomic_DNA"/>
</dbReference>
<protein>
    <submittedName>
        <fullName evidence="1">Uncharacterized protein</fullName>
    </submittedName>
</protein>
<gene>
    <name evidence="1" type="ORF">CRP01_23905</name>
</gene>
<dbReference type="AlphaFoldDB" id="A0A2D0N713"/>
<dbReference type="Proteomes" id="UP000223913">
    <property type="component" value="Unassembled WGS sequence"/>
</dbReference>
<proteinExistence type="predicted"/>